<evidence type="ECO:0000313" key="1">
    <source>
        <dbReference type="EMBL" id="GAP14898.1"/>
    </source>
</evidence>
<dbReference type="EMBL" id="DF967972">
    <property type="protein sequence ID" value="GAP14898.1"/>
    <property type="molecule type" value="Genomic_DNA"/>
</dbReference>
<evidence type="ECO:0000313" key="2">
    <source>
        <dbReference type="Proteomes" id="UP000055060"/>
    </source>
</evidence>
<dbReference type="RefSeq" id="WP_075074118.1">
    <property type="nucleotide sequence ID" value="NZ_DF967972.1"/>
</dbReference>
<accession>A0A0S7BL12</accession>
<sequence length="87" mass="9726">MQPQIQTATQSRQVVQILHTLPVFRAVQLRPSSKPTPVHAPFACRHSRRARLITGSVFFSAGDVIDTSRTVSVCLRCGEEFPYPYNA</sequence>
<dbReference type="Proteomes" id="UP000055060">
    <property type="component" value="Unassembled WGS sequence"/>
</dbReference>
<proteinExistence type="predicted"/>
<reference evidence="1" key="1">
    <citation type="submission" date="2015-07" db="EMBL/GenBank/DDBJ databases">
        <title>Draft Genome Sequences of Anaerolinea thermolimosa IMO-1, Bellilinea caldifistulae GOMI-1, Leptolinea tardivitalis YMTK-2, Levilinea saccharolytica KIBI-1,Longilinea arvoryzae KOME-1, Previously Described as Members of the Anaerolineaceae (Chloroflexi).</title>
        <authorList>
            <person name="Sekiguchi Y."/>
            <person name="Ohashi A."/>
            <person name="Matsuura N."/>
            <person name="Tourlousse M.D."/>
        </authorList>
    </citation>
    <scope>NUCLEOTIDE SEQUENCE [LARGE SCALE GENOMIC DNA]</scope>
    <source>
        <strain evidence="1">KOME-1</strain>
    </source>
</reference>
<keyword evidence="2" id="KW-1185">Reference proteome</keyword>
<name>A0A0S7BL12_9CHLR</name>
<dbReference type="STRING" id="360412.LARV_02677"/>
<organism evidence="1">
    <name type="scientific">Longilinea arvoryzae</name>
    <dbReference type="NCBI Taxonomy" id="360412"/>
    <lineage>
        <taxon>Bacteria</taxon>
        <taxon>Bacillati</taxon>
        <taxon>Chloroflexota</taxon>
        <taxon>Anaerolineae</taxon>
        <taxon>Anaerolineales</taxon>
        <taxon>Anaerolineaceae</taxon>
        <taxon>Longilinea</taxon>
    </lineage>
</organism>
<dbReference type="AlphaFoldDB" id="A0A0S7BL12"/>
<gene>
    <name evidence="1" type="ORF">LARV_02677</name>
</gene>
<protein>
    <submittedName>
        <fullName evidence="1">Uncharacterized protein</fullName>
    </submittedName>
</protein>